<protein>
    <submittedName>
        <fullName evidence="1">Endonuclease YncB(Thermonuclease family)</fullName>
    </submittedName>
</protein>
<dbReference type="GO" id="GO:0004519">
    <property type="term" value="F:endonuclease activity"/>
    <property type="evidence" value="ECO:0007669"/>
    <property type="project" value="UniProtKB-KW"/>
</dbReference>
<dbReference type="Gene3D" id="2.40.50.90">
    <property type="match status" value="1"/>
</dbReference>
<dbReference type="Proteomes" id="UP001229244">
    <property type="component" value="Unassembled WGS sequence"/>
</dbReference>
<dbReference type="RefSeq" id="WP_306887270.1">
    <property type="nucleotide sequence ID" value="NZ_JAUSUL010000005.1"/>
</dbReference>
<evidence type="ECO:0000313" key="2">
    <source>
        <dbReference type="Proteomes" id="UP001229244"/>
    </source>
</evidence>
<keyword evidence="1" id="KW-0540">Nuclease</keyword>
<keyword evidence="1" id="KW-0378">Hydrolase</keyword>
<evidence type="ECO:0000313" key="1">
    <source>
        <dbReference type="EMBL" id="MDQ0317353.1"/>
    </source>
</evidence>
<name>A0AAE4AUE8_9HYPH</name>
<proteinExistence type="predicted"/>
<dbReference type="SUPFAM" id="SSF50199">
    <property type="entry name" value="Staphylococcal nuclease"/>
    <property type="match status" value="1"/>
</dbReference>
<organism evidence="1 2">
    <name type="scientific">Amorphus orientalis</name>
    <dbReference type="NCBI Taxonomy" id="649198"/>
    <lineage>
        <taxon>Bacteria</taxon>
        <taxon>Pseudomonadati</taxon>
        <taxon>Pseudomonadota</taxon>
        <taxon>Alphaproteobacteria</taxon>
        <taxon>Hyphomicrobiales</taxon>
        <taxon>Amorphaceae</taxon>
        <taxon>Amorphus</taxon>
    </lineage>
</organism>
<gene>
    <name evidence="1" type="ORF">J2S73_003837</name>
</gene>
<dbReference type="EMBL" id="JAUSUL010000005">
    <property type="protein sequence ID" value="MDQ0317353.1"/>
    <property type="molecule type" value="Genomic_DNA"/>
</dbReference>
<sequence length="143" mass="15407">MRAVNHSFSNLTFVGTALAIITLTTPAITMPICTGGDRAARQVTCIVDGDTGWERGRKWRAKGVDTPEISHADCAAEKHAGIAARDRLRELMAGGYEIEWSGARGSFGRDLVTVRLADGRDAGQVLITQGLSQPWPNDGNPWC</sequence>
<comment type="caution">
    <text evidence="1">The sequence shown here is derived from an EMBL/GenBank/DDBJ whole genome shotgun (WGS) entry which is preliminary data.</text>
</comment>
<reference evidence="1" key="1">
    <citation type="submission" date="2023-07" db="EMBL/GenBank/DDBJ databases">
        <title>Genomic Encyclopedia of Type Strains, Phase IV (KMG-IV): sequencing the most valuable type-strain genomes for metagenomic binning, comparative biology and taxonomic classification.</title>
        <authorList>
            <person name="Goeker M."/>
        </authorList>
    </citation>
    <scope>NUCLEOTIDE SEQUENCE</scope>
    <source>
        <strain evidence="1">DSM 21202</strain>
    </source>
</reference>
<dbReference type="InterPro" id="IPR035437">
    <property type="entry name" value="SNase_OB-fold_sf"/>
</dbReference>
<keyword evidence="1" id="KW-0255">Endonuclease</keyword>
<dbReference type="AlphaFoldDB" id="A0AAE4AUE8"/>
<keyword evidence="2" id="KW-1185">Reference proteome</keyword>
<accession>A0AAE4AUE8</accession>